<dbReference type="AlphaFoldDB" id="A0A699YZG8"/>
<accession>A0A699YZG8</accession>
<reference evidence="1 2" key="1">
    <citation type="submission" date="2020-02" db="EMBL/GenBank/DDBJ databases">
        <title>Draft genome sequence of Haematococcus lacustris strain NIES-144.</title>
        <authorList>
            <person name="Morimoto D."/>
            <person name="Nakagawa S."/>
            <person name="Yoshida T."/>
            <person name="Sawayama S."/>
        </authorList>
    </citation>
    <scope>NUCLEOTIDE SEQUENCE [LARGE SCALE GENOMIC DNA]</scope>
    <source>
        <strain evidence="1 2">NIES-144</strain>
    </source>
</reference>
<dbReference type="Proteomes" id="UP000485058">
    <property type="component" value="Unassembled WGS sequence"/>
</dbReference>
<name>A0A699YZG8_HAELA</name>
<gene>
    <name evidence="1" type="ORF">HaLaN_10718</name>
</gene>
<proteinExistence type="predicted"/>
<evidence type="ECO:0000313" key="2">
    <source>
        <dbReference type="Proteomes" id="UP000485058"/>
    </source>
</evidence>
<comment type="caution">
    <text evidence="1">The sequence shown here is derived from an EMBL/GenBank/DDBJ whole genome shotgun (WGS) entry which is preliminary data.</text>
</comment>
<protein>
    <submittedName>
        <fullName evidence="1">Uncharacterized protein</fullName>
    </submittedName>
</protein>
<feature type="non-terminal residue" evidence="1">
    <location>
        <position position="1"/>
    </location>
</feature>
<sequence length="168" mass="18166">MTNASDPFFMVGYVELNLYMDNNCVVTASLTPYLALATGPEGAPYSNQKVYAYGFTGTCERGVGDLYRNNATLGDVRGNLMWWRDGVTSSNGTLWGSSPNIMVPRRPSARPNGLTSILIVPPPQHSGPFCANFEWAAPVDDWLAAAVANCAKGYMAAVPGMHGHRKFL</sequence>
<dbReference type="EMBL" id="BLLF01000748">
    <property type="protein sequence ID" value="GFH14625.1"/>
    <property type="molecule type" value="Genomic_DNA"/>
</dbReference>
<keyword evidence="2" id="KW-1185">Reference proteome</keyword>
<evidence type="ECO:0000313" key="1">
    <source>
        <dbReference type="EMBL" id="GFH14625.1"/>
    </source>
</evidence>
<organism evidence="1 2">
    <name type="scientific">Haematococcus lacustris</name>
    <name type="common">Green alga</name>
    <name type="synonym">Haematococcus pluvialis</name>
    <dbReference type="NCBI Taxonomy" id="44745"/>
    <lineage>
        <taxon>Eukaryota</taxon>
        <taxon>Viridiplantae</taxon>
        <taxon>Chlorophyta</taxon>
        <taxon>core chlorophytes</taxon>
        <taxon>Chlorophyceae</taxon>
        <taxon>CS clade</taxon>
        <taxon>Chlamydomonadales</taxon>
        <taxon>Haematococcaceae</taxon>
        <taxon>Haematococcus</taxon>
    </lineage>
</organism>